<dbReference type="PANTHER" id="PTHR34700">
    <property type="entry name" value="POTASSIUM BINDING PROTEIN KBP"/>
    <property type="match status" value="1"/>
</dbReference>
<dbReference type="SMART" id="SM00257">
    <property type="entry name" value="LysM"/>
    <property type="match status" value="1"/>
</dbReference>
<protein>
    <submittedName>
        <fullName evidence="4">LysM peptidoglycan-binding domain-containing protein</fullName>
    </submittedName>
</protein>
<reference evidence="4 5" key="1">
    <citation type="submission" date="2024-07" db="EMBL/GenBank/DDBJ databases">
        <title>Marimonas sp.nov., isolated from tidal-flat sediment.</title>
        <authorList>
            <person name="Jayan J.N."/>
            <person name="Lee S.S."/>
        </authorList>
    </citation>
    <scope>NUCLEOTIDE SEQUENCE [LARGE SCALE GENOMIC DNA]</scope>
    <source>
        <strain evidence="4 5">MJW-29</strain>
    </source>
</reference>
<proteinExistence type="predicted"/>
<feature type="compositionally biased region" description="Low complexity" evidence="1">
    <location>
        <begin position="46"/>
        <end position="63"/>
    </location>
</feature>
<evidence type="ECO:0000256" key="1">
    <source>
        <dbReference type="SAM" id="MobiDB-lite"/>
    </source>
</evidence>
<dbReference type="InterPro" id="IPR018392">
    <property type="entry name" value="LysM"/>
</dbReference>
<feature type="transmembrane region" description="Helical" evidence="2">
    <location>
        <begin position="12"/>
        <end position="31"/>
    </location>
</feature>
<keyword evidence="2" id="KW-0812">Transmembrane</keyword>
<evidence type="ECO:0000256" key="2">
    <source>
        <dbReference type="SAM" id="Phobius"/>
    </source>
</evidence>
<feature type="compositionally biased region" description="Low complexity" evidence="1">
    <location>
        <begin position="102"/>
        <end position="112"/>
    </location>
</feature>
<evidence type="ECO:0000313" key="5">
    <source>
        <dbReference type="Proteomes" id="UP001556098"/>
    </source>
</evidence>
<dbReference type="InterPro" id="IPR052196">
    <property type="entry name" value="Bact_Kbp"/>
</dbReference>
<dbReference type="Pfam" id="PF01476">
    <property type="entry name" value="LysM"/>
    <property type="match status" value="1"/>
</dbReference>
<dbReference type="PROSITE" id="PS51782">
    <property type="entry name" value="LYSM"/>
    <property type="match status" value="1"/>
</dbReference>
<gene>
    <name evidence="4" type="ORF">AB2B41_17545</name>
</gene>
<dbReference type="PANTHER" id="PTHR34700:SF4">
    <property type="entry name" value="PHAGE-LIKE ELEMENT PBSX PROTEIN XKDP"/>
    <property type="match status" value="1"/>
</dbReference>
<evidence type="ECO:0000259" key="3">
    <source>
        <dbReference type="PROSITE" id="PS51782"/>
    </source>
</evidence>
<feature type="compositionally biased region" description="Low complexity" evidence="1">
    <location>
        <begin position="218"/>
        <end position="265"/>
    </location>
</feature>
<organism evidence="4 5">
    <name type="scientific">Sulfitobacter sediminis</name>
    <dbReference type="NCBI Taxonomy" id="3234186"/>
    <lineage>
        <taxon>Bacteria</taxon>
        <taxon>Pseudomonadati</taxon>
        <taxon>Pseudomonadota</taxon>
        <taxon>Alphaproteobacteria</taxon>
        <taxon>Rhodobacterales</taxon>
        <taxon>Roseobacteraceae</taxon>
        <taxon>Sulfitobacter</taxon>
    </lineage>
</organism>
<sequence>MRDFLARLSGGSGLIAAAAVLVLLIVAAFWVQSGRQITNVPQEAASLAPAPSAEPAANTPSASGDDPQTTRAEPSASTPAETTAEPAETASEEDPAEKEGTPSEIAESAPAAIPAPAFDEARREADGVTVIAGRAAPGAEISVLQDGLEVARATADRTGKFAAIALVPPDGAGHVLTLLQRLDGSETPSEDEIILAPLAPPVVVAEASKEETQEPPVAQQETAPEADTTAEGATTAAATVPPQPASPQESSATETTATEESGEATPPRTDVADTQSPEPSATVPQTSDTSAIPQQAAAEPDQRDQVSSQAEELTQTETTPPTAQPATAQADTSSPSATSASDAPAETAQKTVPAEPAAVAVLKSTAEGVELLNTPSPEVMDNVAIDTISYSDAGDVQLAGRAQARTASVRVYLDNNAVVSLPVDDQGRWRGDLPNVDEGIYTLRVDEVAADGKVTSRVETPFKREAPEVLAAAAATQTGPLKAITVQKGATLWAIARDRYGDGLLYVRVFEANRDSIRDPDLIYPGQIFDLPD</sequence>
<dbReference type="RefSeq" id="WP_367879115.1">
    <property type="nucleotide sequence ID" value="NZ_JBFNXX010000015.1"/>
</dbReference>
<name>A0ABV3RR72_9RHOB</name>
<feature type="compositionally biased region" description="Low complexity" evidence="1">
    <location>
        <begin position="309"/>
        <end position="348"/>
    </location>
</feature>
<keyword evidence="2" id="KW-0472">Membrane</keyword>
<comment type="caution">
    <text evidence="4">The sequence shown here is derived from an EMBL/GenBank/DDBJ whole genome shotgun (WGS) entry which is preliminary data.</text>
</comment>
<dbReference type="Proteomes" id="UP001556098">
    <property type="component" value="Unassembled WGS sequence"/>
</dbReference>
<feature type="compositionally biased region" description="Polar residues" evidence="1">
    <location>
        <begin position="272"/>
        <end position="293"/>
    </location>
</feature>
<feature type="region of interest" description="Disordered" evidence="1">
    <location>
        <begin position="206"/>
        <end position="353"/>
    </location>
</feature>
<dbReference type="InterPro" id="IPR036779">
    <property type="entry name" value="LysM_dom_sf"/>
</dbReference>
<dbReference type="CDD" id="cd00118">
    <property type="entry name" value="LysM"/>
    <property type="match status" value="1"/>
</dbReference>
<keyword evidence="5" id="KW-1185">Reference proteome</keyword>
<accession>A0ABV3RR72</accession>
<evidence type="ECO:0000313" key="4">
    <source>
        <dbReference type="EMBL" id="MEW9921416.1"/>
    </source>
</evidence>
<keyword evidence="2" id="KW-1133">Transmembrane helix</keyword>
<dbReference type="Gene3D" id="3.10.350.10">
    <property type="entry name" value="LysM domain"/>
    <property type="match status" value="1"/>
</dbReference>
<feature type="domain" description="LysM" evidence="3">
    <location>
        <begin position="482"/>
        <end position="531"/>
    </location>
</feature>
<feature type="compositionally biased region" description="Low complexity" evidence="1">
    <location>
        <begin position="72"/>
        <end position="89"/>
    </location>
</feature>
<dbReference type="EMBL" id="JBFNXX010000015">
    <property type="protein sequence ID" value="MEW9921416.1"/>
    <property type="molecule type" value="Genomic_DNA"/>
</dbReference>
<feature type="region of interest" description="Disordered" evidence="1">
    <location>
        <begin position="46"/>
        <end position="112"/>
    </location>
</feature>